<dbReference type="EMBL" id="JAAQOM010000018">
    <property type="protein sequence ID" value="NIA56951.1"/>
    <property type="molecule type" value="Genomic_DNA"/>
</dbReference>
<evidence type="ECO:0000313" key="3">
    <source>
        <dbReference type="Proteomes" id="UP000716322"/>
    </source>
</evidence>
<reference evidence="2 3" key="1">
    <citation type="submission" date="2020-03" db="EMBL/GenBank/DDBJ databases">
        <title>Genome sequence of strain Massilia sp. TW-1.</title>
        <authorList>
            <person name="Chaudhary D.K."/>
        </authorList>
    </citation>
    <scope>NUCLEOTIDE SEQUENCE [LARGE SCALE GENOMIC DNA]</scope>
    <source>
        <strain evidence="2 3">TW-1</strain>
    </source>
</reference>
<evidence type="ECO:0000259" key="1">
    <source>
        <dbReference type="Pfam" id="PF12146"/>
    </source>
</evidence>
<feature type="domain" description="Serine aminopeptidase S33" evidence="1">
    <location>
        <begin position="20"/>
        <end position="230"/>
    </location>
</feature>
<dbReference type="InterPro" id="IPR022742">
    <property type="entry name" value="Hydrolase_4"/>
</dbReference>
<sequence length="259" mass="27455">MPSIRINDVRLHFRTDGDPTKQCVVLSNSLGTDLSMWDAQAAVLAADFYVLRYDTGGHGQSESGGAPVSLATLGHDVIGLLDTLAIPRAHFCGISMGGMVGQWLGIHQPQRIDKLVLANTAARIGSAEGWSARAEQVRTSGLAGVADGAAARWFTPDFIARAPEVVDGMIRRLRDQDAQGYAACCDALAQADLRHAVPAIGCAPLIVAGRADPVTTVEDARWLANRIAGAQVAEVDASHISNVEAEQAFSSHLLRFLHA</sequence>
<organism evidence="2 3">
    <name type="scientific">Telluria antibiotica</name>
    <dbReference type="NCBI Taxonomy" id="2717319"/>
    <lineage>
        <taxon>Bacteria</taxon>
        <taxon>Pseudomonadati</taxon>
        <taxon>Pseudomonadota</taxon>
        <taxon>Betaproteobacteria</taxon>
        <taxon>Burkholderiales</taxon>
        <taxon>Oxalobacteraceae</taxon>
        <taxon>Telluria group</taxon>
        <taxon>Telluria</taxon>
    </lineage>
</organism>
<dbReference type="Proteomes" id="UP000716322">
    <property type="component" value="Unassembled WGS sequence"/>
</dbReference>
<protein>
    <submittedName>
        <fullName evidence="2">3-oxoadipate enol-lactonase</fullName>
        <ecNumber evidence="2">3.1.1.24</ecNumber>
    </submittedName>
</protein>
<dbReference type="EC" id="3.1.1.24" evidence="2"/>
<dbReference type="PANTHER" id="PTHR43433">
    <property type="entry name" value="HYDROLASE, ALPHA/BETA FOLD FAMILY PROTEIN"/>
    <property type="match status" value="1"/>
</dbReference>
<dbReference type="InterPro" id="IPR029058">
    <property type="entry name" value="AB_hydrolase_fold"/>
</dbReference>
<keyword evidence="3" id="KW-1185">Reference proteome</keyword>
<dbReference type="Gene3D" id="3.40.50.1820">
    <property type="entry name" value="alpha/beta hydrolase"/>
    <property type="match status" value="1"/>
</dbReference>
<dbReference type="InterPro" id="IPR050471">
    <property type="entry name" value="AB_hydrolase"/>
</dbReference>
<comment type="caution">
    <text evidence="2">The sequence shown here is derived from an EMBL/GenBank/DDBJ whole genome shotgun (WGS) entry which is preliminary data.</text>
</comment>
<dbReference type="PANTHER" id="PTHR43433:SF5">
    <property type="entry name" value="AB HYDROLASE-1 DOMAIN-CONTAINING PROTEIN"/>
    <property type="match status" value="1"/>
</dbReference>
<dbReference type="SUPFAM" id="SSF53474">
    <property type="entry name" value="alpha/beta-Hydrolases"/>
    <property type="match status" value="1"/>
</dbReference>
<accession>A0ABX0PJC9</accession>
<dbReference type="InterPro" id="IPR000073">
    <property type="entry name" value="AB_hydrolase_1"/>
</dbReference>
<dbReference type="RefSeq" id="WP_166863061.1">
    <property type="nucleotide sequence ID" value="NZ_JAAQOM010000018.1"/>
</dbReference>
<keyword evidence="2" id="KW-0378">Hydrolase</keyword>
<gene>
    <name evidence="2" type="primary">pcaD</name>
    <name evidence="2" type="ORF">HAV22_25330</name>
</gene>
<dbReference type="InterPro" id="IPR026968">
    <property type="entry name" value="PcaD/CatD"/>
</dbReference>
<dbReference type="GO" id="GO:0047570">
    <property type="term" value="F:3-oxoadipate enol-lactonase activity"/>
    <property type="evidence" value="ECO:0007669"/>
    <property type="project" value="UniProtKB-EC"/>
</dbReference>
<proteinExistence type="predicted"/>
<dbReference type="PRINTS" id="PR00111">
    <property type="entry name" value="ABHYDROLASE"/>
</dbReference>
<dbReference type="Pfam" id="PF12146">
    <property type="entry name" value="Hydrolase_4"/>
    <property type="match status" value="1"/>
</dbReference>
<evidence type="ECO:0000313" key="2">
    <source>
        <dbReference type="EMBL" id="NIA56951.1"/>
    </source>
</evidence>
<name>A0ABX0PJC9_9BURK</name>
<dbReference type="NCBIfam" id="TIGR02427">
    <property type="entry name" value="protocat_pcaD"/>
    <property type="match status" value="1"/>
</dbReference>